<dbReference type="VEuPathDB" id="FungiDB:PC110_g7172"/>
<protein>
    <recommendedName>
        <fullName evidence="3">Essential protein Yae1 N-terminal domain-containing protein</fullName>
    </recommendedName>
</protein>
<dbReference type="InterPro" id="IPR038881">
    <property type="entry name" value="Yae1-like"/>
</dbReference>
<dbReference type="EMBL" id="RCMI01002807">
    <property type="protein sequence ID" value="KAG2874728.1"/>
    <property type="molecule type" value="Genomic_DNA"/>
</dbReference>
<evidence type="ECO:0000313" key="1">
    <source>
        <dbReference type="EMBL" id="KAG2874728.1"/>
    </source>
</evidence>
<evidence type="ECO:0000313" key="2">
    <source>
        <dbReference type="Proteomes" id="UP000774804"/>
    </source>
</evidence>
<dbReference type="PANTHER" id="PTHR18829:SF0">
    <property type="entry name" value="PROTEIN YAE1 HOMOLOG"/>
    <property type="match status" value="1"/>
</dbReference>
<accession>A0A8T1AB65</accession>
<dbReference type="AlphaFoldDB" id="A0A8T1AB65"/>
<name>A0A8T1AB65_9STRA</name>
<dbReference type="GO" id="GO:0005737">
    <property type="term" value="C:cytoplasm"/>
    <property type="evidence" value="ECO:0007669"/>
    <property type="project" value="UniProtKB-SubCell"/>
</dbReference>
<dbReference type="PANTHER" id="PTHR18829">
    <property type="entry name" value="PROTEIN YAE1 HOMOLOG"/>
    <property type="match status" value="1"/>
</dbReference>
<reference evidence="1" key="1">
    <citation type="submission" date="2018-10" db="EMBL/GenBank/DDBJ databases">
        <title>Effector identification in a new, highly contiguous assembly of the strawberry crown rot pathogen Phytophthora cactorum.</title>
        <authorList>
            <person name="Armitage A.D."/>
            <person name="Nellist C.F."/>
            <person name="Bates H."/>
            <person name="Vickerstaff R.J."/>
            <person name="Harrison R.J."/>
        </authorList>
    </citation>
    <scope>NUCLEOTIDE SEQUENCE</scope>
    <source>
        <strain evidence="1">4032</strain>
    </source>
</reference>
<evidence type="ECO:0008006" key="3">
    <source>
        <dbReference type="Google" id="ProtNLM"/>
    </source>
</evidence>
<gene>
    <name evidence="1" type="ORF">PC115_g24086</name>
</gene>
<dbReference type="Proteomes" id="UP000774804">
    <property type="component" value="Unassembled WGS sequence"/>
</dbReference>
<proteinExistence type="predicted"/>
<dbReference type="GO" id="GO:0005634">
    <property type="term" value="C:nucleus"/>
    <property type="evidence" value="ECO:0007669"/>
    <property type="project" value="UniProtKB-SubCell"/>
</dbReference>
<organism evidence="1 2">
    <name type="scientific">Phytophthora cactorum</name>
    <dbReference type="NCBI Taxonomy" id="29920"/>
    <lineage>
        <taxon>Eukaryota</taxon>
        <taxon>Sar</taxon>
        <taxon>Stramenopiles</taxon>
        <taxon>Oomycota</taxon>
        <taxon>Peronosporomycetes</taxon>
        <taxon>Peronosporales</taxon>
        <taxon>Peronosporaceae</taxon>
        <taxon>Phytophthora</taxon>
    </lineage>
</organism>
<sequence length="200" mass="21685">MCIARYLATVPVLSPKTAHDCPCCTSPRSRKWKQSSLTFASLCNQAVMTEQPSASPLAASDSDDGFQDVLSEDEEYETLLNQESVALERRMKTMGIRDGLELGKEDTLQQGFDQGFAQGAAQSFRFARLRGALGTASACGLLASDVMTQVKACMSQLRTLEMDTSVHKDGEKNTSSEETVQQAEDILKSVGVDLSTSSKQ</sequence>
<comment type="caution">
    <text evidence="1">The sequence shown here is derived from an EMBL/GenBank/DDBJ whole genome shotgun (WGS) entry which is preliminary data.</text>
</comment>